<evidence type="ECO:0000256" key="1">
    <source>
        <dbReference type="ARBA" id="ARBA00001974"/>
    </source>
</evidence>
<dbReference type="SUPFAM" id="SSF55103">
    <property type="entry name" value="FAD-linked oxidases, C-terminal domain"/>
    <property type="match status" value="1"/>
</dbReference>
<dbReference type="InterPro" id="IPR036318">
    <property type="entry name" value="FAD-bd_PCMH-like_sf"/>
</dbReference>
<dbReference type="GO" id="GO:0004458">
    <property type="term" value="F:D-lactate dehydrogenase (cytochrome) activity"/>
    <property type="evidence" value="ECO:0007669"/>
    <property type="project" value="UniProtKB-EC"/>
</dbReference>
<dbReference type="InterPro" id="IPR016167">
    <property type="entry name" value="FAD-bd_PCMH_sub1"/>
</dbReference>
<evidence type="ECO:0000256" key="5">
    <source>
        <dbReference type="ARBA" id="ARBA00022946"/>
    </source>
</evidence>
<feature type="domain" description="FAD-binding PCMH-type" evidence="8">
    <location>
        <begin position="81"/>
        <end position="310"/>
    </location>
</feature>
<evidence type="ECO:0000256" key="6">
    <source>
        <dbReference type="ARBA" id="ARBA00023002"/>
    </source>
</evidence>
<sequence>MDFESTASAIPPLRQIISITFNLLSVKSLGFGRVFRYHKTVPKLKPSSLSTLLSLLQPLVKGELITDPAILEQYSTDASIFKIQPSLVFRPVDSQDIQTIIKFGLLHPEFGLNFTPRAGGSCMSGGPLNHSVIIDTKAKMNRILKVTTQAATVQPGVVYDDLERETLLINRLMPAYPASKAFACIGGMVANNCGGEKTFHYGQIEKYVLAVKMICADGEEYLFEPLSQSELQKVMARSDFQARVYRELVSLWRSHQAAIHQAEPLTSKNSSGYHLWRLFEKNIFNPLAVICGSQGTLGIITEIKLGLVTPAPHHRLMVAFVTEMSELPRIVQAVLQDRPESFECYDSATLKLAWRYAPELYRAAGFKSLWQYWLSFWPELKAWWKNGKPAYYLLAEYGAPTVSLANARAKAAAHRLEPFNLPTVLTKNRQQAQKYFAIRRESFGLQRRHLKQLHAAPFIDDCIVNPDKLNQFLPDLDRLMKDEGVDYTLAGHIGDGNFHIFPLLDYSDPKTIERIESLSRSIYQLVFKLGGSMSAEHNDGLIRAPYLRIMYGEAMYQLFKAVKMSFDPHNLFNPQKKIGVSFSYQRQAIRRS</sequence>
<evidence type="ECO:0000313" key="9">
    <source>
        <dbReference type="EMBL" id="TSC65946.1"/>
    </source>
</evidence>
<dbReference type="PANTHER" id="PTHR11748:SF111">
    <property type="entry name" value="D-LACTATE DEHYDROGENASE, MITOCHONDRIAL-RELATED"/>
    <property type="match status" value="1"/>
</dbReference>
<dbReference type="InterPro" id="IPR016169">
    <property type="entry name" value="FAD-bd_PCMH_sub2"/>
</dbReference>
<accession>A0A554JC39</accession>
<evidence type="ECO:0000256" key="2">
    <source>
        <dbReference type="ARBA" id="ARBA00008000"/>
    </source>
</evidence>
<dbReference type="InterPro" id="IPR016171">
    <property type="entry name" value="Vanillyl_alc_oxidase_C-sub2"/>
</dbReference>
<keyword evidence="5" id="KW-0809">Transit peptide</keyword>
<dbReference type="Gene3D" id="3.30.70.2740">
    <property type="match status" value="1"/>
</dbReference>
<dbReference type="Gene3D" id="1.10.45.10">
    <property type="entry name" value="Vanillyl-alcohol Oxidase, Chain A, domain 4"/>
    <property type="match status" value="1"/>
</dbReference>
<dbReference type="InterPro" id="IPR006094">
    <property type="entry name" value="Oxid_FAD_bind_N"/>
</dbReference>
<comment type="cofactor">
    <cofactor evidence="1">
        <name>FAD</name>
        <dbReference type="ChEBI" id="CHEBI:57692"/>
    </cofactor>
</comment>
<dbReference type="GO" id="GO:0071949">
    <property type="term" value="F:FAD binding"/>
    <property type="evidence" value="ECO:0007669"/>
    <property type="project" value="InterPro"/>
</dbReference>
<dbReference type="Gene3D" id="3.30.465.10">
    <property type="match status" value="1"/>
</dbReference>
<comment type="caution">
    <text evidence="9">The sequence shown here is derived from an EMBL/GenBank/DDBJ whole genome shotgun (WGS) entry which is preliminary data.</text>
</comment>
<name>A0A554JC39_9BACT</name>
<evidence type="ECO:0000259" key="8">
    <source>
        <dbReference type="PROSITE" id="PS51387"/>
    </source>
</evidence>
<evidence type="ECO:0000256" key="7">
    <source>
        <dbReference type="ARBA" id="ARBA00038897"/>
    </source>
</evidence>
<comment type="similarity">
    <text evidence="2">Belongs to the FAD-binding oxidoreductase/transferase type 4 family.</text>
</comment>
<dbReference type="GO" id="GO:1903457">
    <property type="term" value="P:lactate catabolic process"/>
    <property type="evidence" value="ECO:0007669"/>
    <property type="project" value="TreeGrafter"/>
</dbReference>
<dbReference type="InterPro" id="IPR004113">
    <property type="entry name" value="FAD-bd_oxidored_4_C"/>
</dbReference>
<organism evidence="9 10">
    <name type="scientific">Candidatus Berkelbacteria bacterium Gr01-1014_85</name>
    <dbReference type="NCBI Taxonomy" id="2017150"/>
    <lineage>
        <taxon>Bacteria</taxon>
        <taxon>Candidatus Berkelbacteria</taxon>
    </lineage>
</organism>
<dbReference type="PROSITE" id="PS51387">
    <property type="entry name" value="FAD_PCMH"/>
    <property type="match status" value="1"/>
</dbReference>
<evidence type="ECO:0000313" key="10">
    <source>
        <dbReference type="Proteomes" id="UP000316253"/>
    </source>
</evidence>
<dbReference type="GO" id="GO:0008720">
    <property type="term" value="F:D-lactate dehydrogenase (NAD+) activity"/>
    <property type="evidence" value="ECO:0007669"/>
    <property type="project" value="TreeGrafter"/>
</dbReference>
<protein>
    <recommendedName>
        <fullName evidence="7">D-lactate dehydrogenase (cytochrome)</fullName>
        <ecNumber evidence="7">1.1.2.4</ecNumber>
    </recommendedName>
</protein>
<dbReference type="AlphaFoldDB" id="A0A554JC39"/>
<dbReference type="InterPro" id="IPR016166">
    <property type="entry name" value="FAD-bd_PCMH"/>
</dbReference>
<dbReference type="Gene3D" id="3.30.43.10">
    <property type="entry name" value="Uridine Diphospho-n-acetylenolpyruvylglucosamine Reductase, domain 2"/>
    <property type="match status" value="1"/>
</dbReference>
<keyword evidence="4" id="KW-0274">FAD</keyword>
<dbReference type="SUPFAM" id="SSF56176">
    <property type="entry name" value="FAD-binding/transporter-associated domain-like"/>
    <property type="match status" value="1"/>
</dbReference>
<dbReference type="Proteomes" id="UP000316253">
    <property type="component" value="Unassembled WGS sequence"/>
</dbReference>
<gene>
    <name evidence="9" type="ORF">CEO22_282</name>
</gene>
<dbReference type="EC" id="1.1.2.4" evidence="7"/>
<evidence type="ECO:0000256" key="3">
    <source>
        <dbReference type="ARBA" id="ARBA00022630"/>
    </source>
</evidence>
<evidence type="ECO:0000256" key="4">
    <source>
        <dbReference type="ARBA" id="ARBA00022827"/>
    </source>
</evidence>
<keyword evidence="6" id="KW-0560">Oxidoreductase</keyword>
<dbReference type="Pfam" id="PF01565">
    <property type="entry name" value="FAD_binding_4"/>
    <property type="match status" value="1"/>
</dbReference>
<keyword evidence="3" id="KW-0285">Flavoprotein</keyword>
<reference evidence="9 10" key="1">
    <citation type="submission" date="2017-08" db="EMBL/GenBank/DDBJ databases">
        <title>Mechanisms for carbon and nitrogen cycling indicate functional differentiation within the Candidate Phyla Radiation.</title>
        <authorList>
            <person name="Danczak R.E."/>
            <person name="Johnston M.D."/>
            <person name="Kenah C."/>
            <person name="Slattery M."/>
            <person name="Wrighton K.C."/>
            <person name="Wilkins M.J."/>
        </authorList>
    </citation>
    <scope>NUCLEOTIDE SEQUENCE [LARGE SCALE GENOMIC DNA]</scope>
    <source>
        <strain evidence="9">Gr01-1014_85</strain>
    </source>
</reference>
<dbReference type="InterPro" id="IPR016164">
    <property type="entry name" value="FAD-linked_Oxase-like_C"/>
</dbReference>
<proteinExistence type="inferred from homology"/>
<dbReference type="PANTHER" id="PTHR11748">
    <property type="entry name" value="D-LACTATE DEHYDROGENASE"/>
    <property type="match status" value="1"/>
</dbReference>
<dbReference type="EMBL" id="VMFD01000021">
    <property type="protein sequence ID" value="TSC65946.1"/>
    <property type="molecule type" value="Genomic_DNA"/>
</dbReference>
<dbReference type="Pfam" id="PF02913">
    <property type="entry name" value="FAD-oxidase_C"/>
    <property type="match status" value="1"/>
</dbReference>